<organism evidence="1 2">
    <name type="scientific">Corallococcus terminator</name>
    <dbReference type="NCBI Taxonomy" id="2316733"/>
    <lineage>
        <taxon>Bacteria</taxon>
        <taxon>Pseudomonadati</taxon>
        <taxon>Myxococcota</taxon>
        <taxon>Myxococcia</taxon>
        <taxon>Myxococcales</taxon>
        <taxon>Cystobacterineae</taxon>
        <taxon>Myxococcaceae</taxon>
        <taxon>Corallococcus</taxon>
    </lineage>
</organism>
<sequence length="129" mass="15053">MTMDDKTFLERFSRGELSEFPHLDHVRVVYLHTRATDRDTAVELTRTGLRLLTHRLGVPEKFHETVTVAWARLVGERAAVEPCRDFTSFLEHHPRFRRKDLLGDYYSGEVLFSAEARARFVEPDLRPLA</sequence>
<reference evidence="2" key="1">
    <citation type="submission" date="2018-09" db="EMBL/GenBank/DDBJ databases">
        <authorList>
            <person name="Livingstone P.G."/>
            <person name="Whitworth D.E."/>
        </authorList>
    </citation>
    <scope>NUCLEOTIDE SEQUENCE [LARGE SCALE GENOMIC DNA]</scope>
    <source>
        <strain evidence="2">CA054A</strain>
    </source>
</reference>
<dbReference type="AlphaFoldDB" id="A0A3A8J5S1"/>
<gene>
    <name evidence="1" type="ORF">D7V88_09980</name>
</gene>
<dbReference type="EMBL" id="RAVZ01000048">
    <property type="protein sequence ID" value="RKG91127.1"/>
    <property type="molecule type" value="Genomic_DNA"/>
</dbReference>
<keyword evidence="2" id="KW-1185">Reference proteome</keyword>
<dbReference type="Proteomes" id="UP000268094">
    <property type="component" value="Unassembled WGS sequence"/>
</dbReference>
<comment type="caution">
    <text evidence="1">The sequence shown here is derived from an EMBL/GenBank/DDBJ whole genome shotgun (WGS) entry which is preliminary data.</text>
</comment>
<name>A0A3A8J5S1_9BACT</name>
<evidence type="ECO:0000313" key="2">
    <source>
        <dbReference type="Proteomes" id="UP000268094"/>
    </source>
</evidence>
<protein>
    <submittedName>
        <fullName evidence="1">Uncharacterized protein</fullName>
    </submittedName>
</protein>
<accession>A0A3A8J5S1</accession>
<proteinExistence type="predicted"/>
<evidence type="ECO:0000313" key="1">
    <source>
        <dbReference type="EMBL" id="RKG91127.1"/>
    </source>
</evidence>